<dbReference type="EMBL" id="JAPQKN010000001">
    <property type="protein sequence ID" value="KAJ5177264.1"/>
    <property type="molecule type" value="Genomic_DNA"/>
</dbReference>
<accession>A0A9W9IGS4</accession>
<evidence type="ECO:0000259" key="14">
    <source>
        <dbReference type="PROSITE" id="PS50102"/>
    </source>
</evidence>
<dbReference type="Gene3D" id="4.10.1060.10">
    <property type="entry name" value="Zinc finger, RanBP2-type"/>
    <property type="match status" value="2"/>
</dbReference>
<dbReference type="OrthoDB" id="448399at2759"/>
<evidence type="ECO:0000313" key="16">
    <source>
        <dbReference type="EMBL" id="KAJ5177264.1"/>
    </source>
</evidence>
<evidence type="ECO:0000256" key="1">
    <source>
        <dbReference type="ARBA" id="ARBA00004123"/>
    </source>
</evidence>
<keyword evidence="5" id="KW-0479">Metal-binding</keyword>
<keyword evidence="7 12" id="KW-0863">Zinc-finger</keyword>
<dbReference type="PANTHER" id="PTHR23111:SF40">
    <property type="entry name" value="RNA-BINDING PROTEIN INVOLVED IN HETEROCHROMATIN ASSEMBLY-RELATED"/>
    <property type="match status" value="1"/>
</dbReference>
<evidence type="ECO:0000256" key="10">
    <source>
        <dbReference type="ARBA" id="ARBA00023242"/>
    </source>
</evidence>
<organism evidence="16 17">
    <name type="scientific">Penicillium canariense</name>
    <dbReference type="NCBI Taxonomy" id="189055"/>
    <lineage>
        <taxon>Eukaryota</taxon>
        <taxon>Fungi</taxon>
        <taxon>Dikarya</taxon>
        <taxon>Ascomycota</taxon>
        <taxon>Pezizomycotina</taxon>
        <taxon>Eurotiomycetes</taxon>
        <taxon>Eurotiomycetidae</taxon>
        <taxon>Eurotiales</taxon>
        <taxon>Aspergillaceae</taxon>
        <taxon>Penicillium</taxon>
    </lineage>
</organism>
<feature type="region of interest" description="Disordered" evidence="13">
    <location>
        <begin position="479"/>
        <end position="518"/>
    </location>
</feature>
<dbReference type="InterPro" id="IPR012677">
    <property type="entry name" value="Nucleotide-bd_a/b_plait_sf"/>
</dbReference>
<dbReference type="InterPro" id="IPR001876">
    <property type="entry name" value="Znf_RanBP2"/>
</dbReference>
<gene>
    <name evidence="16" type="ORF">N7482_003141</name>
</gene>
<evidence type="ECO:0000256" key="6">
    <source>
        <dbReference type="ARBA" id="ARBA00022737"/>
    </source>
</evidence>
<evidence type="ECO:0000256" key="8">
    <source>
        <dbReference type="ARBA" id="ARBA00022833"/>
    </source>
</evidence>
<dbReference type="CDD" id="cd12452">
    <property type="entry name" value="RRM_ARP_like"/>
    <property type="match status" value="1"/>
</dbReference>
<dbReference type="GO" id="GO:0008270">
    <property type="term" value="F:zinc ion binding"/>
    <property type="evidence" value="ECO:0007669"/>
    <property type="project" value="UniProtKB-KW"/>
</dbReference>
<keyword evidence="6" id="KW-0677">Repeat</keyword>
<sequence>MAAVSAPTPKLDRYIVIHVATTCDEHGVYVTKDSAEVIELGWILLDTKTCEEHVRSAGTFRDAISRFDAFAQEHLTSKQLEFAFVTLDSWDLRVQLPREARDKAVVLPAYLQHSRTFDLRTEYQRWQTHHPESLPFGPSSLANICAALEVEPVQSSAPIKHNLPFHLQALAPASPRRAMEESITLARVLRGLIRKSQPPHEHPEILTRPMDAHADVRAFLAERSKVLHLSGLPHDTTQSELESWFTQFGGRPIAFWTLRTPDQHKPTGTGFAVFSSHEEAAESLCMNGRALNEKAIEVSPSSSRVLDRAAEILTPFPPSKNRPRPGDWTCPSCGFSNFQRRTACFRCSFPAMAAAPDPMGYGYGYGPPNMMPPHMGHSHGMGGHGRGMGGNGGVVPFRAGDWKCGSEGCGYHNFAKNINCLRCGAPRSGAAVVADSAFPSPMEPPSQFGMGPNSMASTPAPGPFASTAGGFGGFSQQFGGPPSNYALPSGGLSNNPGAYPPMGQVNSGYGSSGTSHSAASFANPATQAAFTGADHGVPSTSASNGAFYGGSEGSNDPFAFLSTGLGGLTVSDDTHSRRNGAGANKSPA</sequence>
<proteinExistence type="predicted"/>
<keyword evidence="3" id="KW-0158">Chromosome</keyword>
<dbReference type="InterPro" id="IPR000504">
    <property type="entry name" value="RRM_dom"/>
</dbReference>
<feature type="domain" description="RanBP2-type" evidence="15">
    <location>
        <begin position="324"/>
        <end position="353"/>
    </location>
</feature>
<dbReference type="SMART" id="SM00547">
    <property type="entry name" value="ZnF_RBZ"/>
    <property type="match status" value="2"/>
</dbReference>
<evidence type="ECO:0000256" key="9">
    <source>
        <dbReference type="ARBA" id="ARBA00022884"/>
    </source>
</evidence>
<dbReference type="InterPro" id="IPR012337">
    <property type="entry name" value="RNaseH-like_sf"/>
</dbReference>
<dbReference type="PROSITE" id="PS50199">
    <property type="entry name" value="ZF_RANBP2_2"/>
    <property type="match status" value="2"/>
</dbReference>
<dbReference type="GeneID" id="81424442"/>
<evidence type="ECO:0000256" key="3">
    <source>
        <dbReference type="ARBA" id="ARBA00022454"/>
    </source>
</evidence>
<evidence type="ECO:0000313" key="17">
    <source>
        <dbReference type="Proteomes" id="UP001149163"/>
    </source>
</evidence>
<feature type="domain" description="RanBP2-type" evidence="15">
    <location>
        <begin position="398"/>
        <end position="429"/>
    </location>
</feature>
<dbReference type="Gene3D" id="3.30.70.330">
    <property type="match status" value="1"/>
</dbReference>
<dbReference type="SUPFAM" id="SSF54928">
    <property type="entry name" value="RNA-binding domain, RBD"/>
    <property type="match status" value="1"/>
</dbReference>
<dbReference type="InterPro" id="IPR034351">
    <property type="entry name" value="Nrp1_RRM"/>
</dbReference>
<name>A0A9W9IGS4_9EURO</name>
<reference evidence="16" key="2">
    <citation type="journal article" date="2023" name="IMA Fungus">
        <title>Comparative genomic study of the Penicillium genus elucidates a diverse pangenome and 15 lateral gene transfer events.</title>
        <authorList>
            <person name="Petersen C."/>
            <person name="Sorensen T."/>
            <person name="Nielsen M.R."/>
            <person name="Sondergaard T.E."/>
            <person name="Sorensen J.L."/>
            <person name="Fitzpatrick D.A."/>
            <person name="Frisvad J.C."/>
            <person name="Nielsen K.L."/>
        </authorList>
    </citation>
    <scope>NUCLEOTIDE SEQUENCE</scope>
    <source>
        <strain evidence="16">IBT 26290</strain>
    </source>
</reference>
<evidence type="ECO:0000256" key="5">
    <source>
        <dbReference type="ARBA" id="ARBA00022723"/>
    </source>
</evidence>
<reference evidence="16" key="1">
    <citation type="submission" date="2022-11" db="EMBL/GenBank/DDBJ databases">
        <authorList>
            <person name="Petersen C."/>
        </authorList>
    </citation>
    <scope>NUCLEOTIDE SEQUENCE</scope>
    <source>
        <strain evidence="16">IBT 26290</strain>
    </source>
</reference>
<keyword evidence="8" id="KW-0862">Zinc</keyword>
<keyword evidence="10" id="KW-0539">Nucleus</keyword>
<evidence type="ECO:0000256" key="2">
    <source>
        <dbReference type="ARBA" id="ARBA00004286"/>
    </source>
</evidence>
<dbReference type="GO" id="GO:0005634">
    <property type="term" value="C:nucleus"/>
    <property type="evidence" value="ECO:0007669"/>
    <property type="project" value="UniProtKB-SubCell"/>
</dbReference>
<dbReference type="RefSeq" id="XP_056548872.1">
    <property type="nucleotide sequence ID" value="XM_056685266.1"/>
</dbReference>
<keyword evidence="4" id="KW-0597">Phosphoprotein</keyword>
<dbReference type="GO" id="GO:0005737">
    <property type="term" value="C:cytoplasm"/>
    <property type="evidence" value="ECO:0007669"/>
    <property type="project" value="UniProtKB-ARBA"/>
</dbReference>
<dbReference type="PANTHER" id="PTHR23111">
    <property type="entry name" value="ZINC FINGER PROTEIN"/>
    <property type="match status" value="1"/>
</dbReference>
<keyword evidence="17" id="KW-1185">Reference proteome</keyword>
<feature type="compositionally biased region" description="Polar residues" evidence="13">
    <location>
        <begin position="504"/>
        <end position="518"/>
    </location>
</feature>
<evidence type="ECO:0000256" key="7">
    <source>
        <dbReference type="ARBA" id="ARBA00022771"/>
    </source>
</evidence>
<dbReference type="GO" id="GO:0005694">
    <property type="term" value="C:chromosome"/>
    <property type="evidence" value="ECO:0007669"/>
    <property type="project" value="UniProtKB-SubCell"/>
</dbReference>
<dbReference type="FunFam" id="4.10.1060.10:FF:000021">
    <property type="entry name" value="MUTL protein homolog 3"/>
    <property type="match status" value="1"/>
</dbReference>
<dbReference type="Pfam" id="PF00641">
    <property type="entry name" value="Zn_ribbon_RanBP"/>
    <property type="match status" value="2"/>
</dbReference>
<dbReference type="SUPFAM" id="SSF90209">
    <property type="entry name" value="Ran binding protein zinc finger-like"/>
    <property type="match status" value="2"/>
</dbReference>
<dbReference type="InterPro" id="IPR036397">
    <property type="entry name" value="RNaseH_sf"/>
</dbReference>
<dbReference type="SMART" id="SM00360">
    <property type="entry name" value="RRM"/>
    <property type="match status" value="1"/>
</dbReference>
<dbReference type="GO" id="GO:0003729">
    <property type="term" value="F:mRNA binding"/>
    <property type="evidence" value="ECO:0007669"/>
    <property type="project" value="TreeGrafter"/>
</dbReference>
<keyword evidence="9 11" id="KW-0694">RNA-binding</keyword>
<dbReference type="Proteomes" id="UP001149163">
    <property type="component" value="Unassembled WGS sequence"/>
</dbReference>
<comment type="caution">
    <text evidence="16">The sequence shown here is derived from an EMBL/GenBank/DDBJ whole genome shotgun (WGS) entry which is preliminary data.</text>
</comment>
<comment type="subcellular location">
    <subcellularLocation>
        <location evidence="2">Chromosome</location>
    </subcellularLocation>
    <subcellularLocation>
        <location evidence="1">Nucleus</location>
    </subcellularLocation>
</comment>
<evidence type="ECO:0000256" key="13">
    <source>
        <dbReference type="SAM" id="MobiDB-lite"/>
    </source>
</evidence>
<dbReference type="FunFam" id="4.10.1060.10:FF:000024">
    <property type="entry name" value="RNA-binding protein"/>
    <property type="match status" value="1"/>
</dbReference>
<evidence type="ECO:0000259" key="15">
    <source>
        <dbReference type="PROSITE" id="PS50199"/>
    </source>
</evidence>
<dbReference type="SUPFAM" id="SSF53098">
    <property type="entry name" value="Ribonuclease H-like"/>
    <property type="match status" value="1"/>
</dbReference>
<evidence type="ECO:0000256" key="4">
    <source>
        <dbReference type="ARBA" id="ARBA00022553"/>
    </source>
</evidence>
<dbReference type="Gene3D" id="3.30.420.10">
    <property type="entry name" value="Ribonuclease H-like superfamily/Ribonuclease H"/>
    <property type="match status" value="1"/>
</dbReference>
<dbReference type="PROSITE" id="PS50102">
    <property type="entry name" value="RRM"/>
    <property type="match status" value="1"/>
</dbReference>
<evidence type="ECO:0000256" key="12">
    <source>
        <dbReference type="PROSITE-ProRule" id="PRU00322"/>
    </source>
</evidence>
<feature type="region of interest" description="Disordered" evidence="13">
    <location>
        <begin position="559"/>
        <end position="588"/>
    </location>
</feature>
<dbReference type="InterPro" id="IPR036443">
    <property type="entry name" value="Znf_RanBP2_sf"/>
</dbReference>
<dbReference type="Pfam" id="PF00076">
    <property type="entry name" value="RRM_1"/>
    <property type="match status" value="1"/>
</dbReference>
<feature type="domain" description="RRM" evidence="14">
    <location>
        <begin position="225"/>
        <end position="303"/>
    </location>
</feature>
<evidence type="ECO:0000256" key="11">
    <source>
        <dbReference type="PROSITE-ProRule" id="PRU00176"/>
    </source>
</evidence>
<dbReference type="InterPro" id="IPR035979">
    <property type="entry name" value="RBD_domain_sf"/>
</dbReference>
<dbReference type="AlphaFoldDB" id="A0A9W9IGS4"/>
<dbReference type="PROSITE" id="PS01358">
    <property type="entry name" value="ZF_RANBP2_1"/>
    <property type="match status" value="2"/>
</dbReference>
<protein>
    <submittedName>
        <fullName evidence="16">RNA-binding protein</fullName>
    </submittedName>
</protein>